<dbReference type="Proteomes" id="UP000318199">
    <property type="component" value="Unassembled WGS sequence"/>
</dbReference>
<proteinExistence type="predicted"/>
<organism evidence="1 2">
    <name type="scientific">Caenimonas sedimenti</name>
    <dbReference type="NCBI Taxonomy" id="2596921"/>
    <lineage>
        <taxon>Bacteria</taxon>
        <taxon>Pseudomonadati</taxon>
        <taxon>Pseudomonadota</taxon>
        <taxon>Betaproteobacteria</taxon>
        <taxon>Burkholderiales</taxon>
        <taxon>Comamonadaceae</taxon>
        <taxon>Caenimonas</taxon>
    </lineage>
</organism>
<name>A0A562ZX75_9BURK</name>
<dbReference type="Pfam" id="PF10387">
    <property type="entry name" value="DUF2442"/>
    <property type="match status" value="1"/>
</dbReference>
<accession>A0A562ZX75</accession>
<keyword evidence="2" id="KW-1185">Reference proteome</keyword>
<evidence type="ECO:0000313" key="1">
    <source>
        <dbReference type="EMBL" id="TWO73220.1"/>
    </source>
</evidence>
<dbReference type="Gene3D" id="3.30.2020.40">
    <property type="entry name" value="Uncharacterised protein PF10387, DUF2442"/>
    <property type="match status" value="1"/>
</dbReference>
<evidence type="ECO:0000313" key="2">
    <source>
        <dbReference type="Proteomes" id="UP000318199"/>
    </source>
</evidence>
<dbReference type="EMBL" id="VOBQ01000002">
    <property type="protein sequence ID" value="TWO73220.1"/>
    <property type="molecule type" value="Genomic_DNA"/>
</dbReference>
<sequence length="89" mass="9997">MNAPAELTRVSSHGFSLQVGREELRLPFKQFPWFRRATVDQLAEVQWHPPGHLYWPTLAIDLSVDFIRGAADQPTSAMSSISTQAPMGF</sequence>
<dbReference type="AlphaFoldDB" id="A0A562ZX75"/>
<reference evidence="1 2" key="1">
    <citation type="submission" date="2019-07" db="EMBL/GenBank/DDBJ databases">
        <title>Caenimonas sedimenti sp. nov., isolated from activated sludge.</title>
        <authorList>
            <person name="Xu J."/>
        </authorList>
    </citation>
    <scope>NUCLEOTIDE SEQUENCE [LARGE SCALE GENOMIC DNA]</scope>
    <source>
        <strain evidence="1 2">HX-9-20</strain>
    </source>
</reference>
<dbReference type="InterPro" id="IPR018841">
    <property type="entry name" value="DUF2442"/>
</dbReference>
<dbReference type="OrthoDB" id="9795924at2"/>
<gene>
    <name evidence="1" type="ORF">FN976_03005</name>
</gene>
<comment type="caution">
    <text evidence="1">The sequence shown here is derived from an EMBL/GenBank/DDBJ whole genome shotgun (WGS) entry which is preliminary data.</text>
</comment>
<protein>
    <submittedName>
        <fullName evidence="1">DUF2442 domain-containing protein</fullName>
    </submittedName>
</protein>
<dbReference type="RefSeq" id="WP_145890800.1">
    <property type="nucleotide sequence ID" value="NZ_VOBQ01000002.1"/>
</dbReference>